<dbReference type="Pfam" id="PF01497">
    <property type="entry name" value="Peripla_BP_2"/>
    <property type="match status" value="1"/>
</dbReference>
<sequence length="362" mass="37972">MTSRPPAPRPLAARRARRRPAPAAVGLLALVLVACAPAGSPPEPAGSATGPAGTVTVDNCGAPATFPSPARRMFVNDSNLTALSLAVGAADQIAAVTSLEDDVDVLTRKYGDVVSRLPLVSAEYPTMENVVAARADVVVAGWNYGYSDSTNLTPQTLAERGVAGYVLSESCRRPDGTRGTMDPWEAVRADLRNIGAITGHPGTAADVVADTDRRLDALRAAPQPAEKPVVFVFDSGTDAIFSSGAFGGPQAVIEAAGGTNALADVEDTWTEVPWERLATARPDYIVFVDYPGQTVAEKERVLATHPASRDLPAVREKRYLSLPYALWTSGPLNIDAAEHLRHGLEQAGLVPPSAVRPALDLG</sequence>
<comment type="similarity">
    <text evidence="1">Belongs to the bacterial solute-binding protein 8 family.</text>
</comment>
<dbReference type="PROSITE" id="PS50983">
    <property type="entry name" value="FE_B12_PBP"/>
    <property type="match status" value="1"/>
</dbReference>
<proteinExistence type="inferred from homology"/>
<feature type="chain" id="PRO_5047487445" evidence="2">
    <location>
        <begin position="39"/>
        <end position="362"/>
    </location>
</feature>
<evidence type="ECO:0000313" key="5">
    <source>
        <dbReference type="Proteomes" id="UP000758168"/>
    </source>
</evidence>
<dbReference type="Gene3D" id="3.40.50.1980">
    <property type="entry name" value="Nitrogenase molybdenum iron protein domain"/>
    <property type="match status" value="2"/>
</dbReference>
<dbReference type="SUPFAM" id="SSF53807">
    <property type="entry name" value="Helical backbone' metal receptor"/>
    <property type="match status" value="1"/>
</dbReference>
<comment type="caution">
    <text evidence="4">The sequence shown here is derived from an EMBL/GenBank/DDBJ whole genome shotgun (WGS) entry which is preliminary data.</text>
</comment>
<evidence type="ECO:0000256" key="1">
    <source>
        <dbReference type="ARBA" id="ARBA00008814"/>
    </source>
</evidence>
<dbReference type="PROSITE" id="PS51257">
    <property type="entry name" value="PROKAR_LIPOPROTEIN"/>
    <property type="match status" value="1"/>
</dbReference>
<keyword evidence="2" id="KW-0732">Signal</keyword>
<reference evidence="4 5" key="1">
    <citation type="submission" date="2021-03" db="EMBL/GenBank/DDBJ databases">
        <title>Sequencing the genomes of 1000 actinobacteria strains.</title>
        <authorList>
            <person name="Klenk H.-P."/>
        </authorList>
    </citation>
    <scope>NUCLEOTIDE SEQUENCE [LARGE SCALE GENOMIC DNA]</scope>
    <source>
        <strain evidence="4 5">DSM 12936</strain>
    </source>
</reference>
<dbReference type="EMBL" id="JAGIOB010000001">
    <property type="protein sequence ID" value="MBP2415136.1"/>
    <property type="molecule type" value="Genomic_DNA"/>
</dbReference>
<dbReference type="Proteomes" id="UP000758168">
    <property type="component" value="Unassembled WGS sequence"/>
</dbReference>
<accession>A0ABS4Z257</accession>
<feature type="domain" description="Fe/B12 periplasmic-binding" evidence="3">
    <location>
        <begin position="72"/>
        <end position="348"/>
    </location>
</feature>
<dbReference type="InterPro" id="IPR002491">
    <property type="entry name" value="ABC_transptr_periplasmic_BD"/>
</dbReference>
<protein>
    <submittedName>
        <fullName evidence="4">Iron complex transport system substrate-binding protein</fullName>
    </submittedName>
</protein>
<keyword evidence="5" id="KW-1185">Reference proteome</keyword>
<dbReference type="PANTHER" id="PTHR30535:SF7">
    <property type="entry name" value="IRON(III) DICITRATE-BINDING PROTEIN"/>
    <property type="match status" value="1"/>
</dbReference>
<evidence type="ECO:0000259" key="3">
    <source>
        <dbReference type="PROSITE" id="PS50983"/>
    </source>
</evidence>
<name>A0ABS4Z257_9ACTN</name>
<dbReference type="PANTHER" id="PTHR30535">
    <property type="entry name" value="VITAMIN B12-BINDING PROTEIN"/>
    <property type="match status" value="1"/>
</dbReference>
<evidence type="ECO:0000256" key="2">
    <source>
        <dbReference type="SAM" id="SignalP"/>
    </source>
</evidence>
<feature type="signal peptide" evidence="2">
    <location>
        <begin position="1"/>
        <end position="38"/>
    </location>
</feature>
<organism evidence="4 5">
    <name type="scientific">Microlunatus capsulatus</name>
    <dbReference type="NCBI Taxonomy" id="99117"/>
    <lineage>
        <taxon>Bacteria</taxon>
        <taxon>Bacillati</taxon>
        <taxon>Actinomycetota</taxon>
        <taxon>Actinomycetes</taxon>
        <taxon>Propionibacteriales</taxon>
        <taxon>Propionibacteriaceae</taxon>
        <taxon>Microlunatus</taxon>
    </lineage>
</organism>
<evidence type="ECO:0000313" key="4">
    <source>
        <dbReference type="EMBL" id="MBP2415136.1"/>
    </source>
</evidence>
<gene>
    <name evidence="4" type="ORF">JOF54_000058</name>
</gene>
<dbReference type="InterPro" id="IPR050902">
    <property type="entry name" value="ABC_Transporter_SBP"/>
</dbReference>